<dbReference type="AlphaFoldDB" id="Q758T4"/>
<dbReference type="InParanoid" id="Q758T4"/>
<keyword evidence="4 6" id="KW-1133">Transmembrane helix</keyword>
<dbReference type="GeneID" id="4620698"/>
<organism evidence="7 8">
    <name type="scientific">Eremothecium gossypii (strain ATCC 10895 / CBS 109.51 / FGSC 9923 / NRRL Y-1056)</name>
    <name type="common">Yeast</name>
    <name type="synonym">Ashbya gossypii</name>
    <dbReference type="NCBI Taxonomy" id="284811"/>
    <lineage>
        <taxon>Eukaryota</taxon>
        <taxon>Fungi</taxon>
        <taxon>Dikarya</taxon>
        <taxon>Ascomycota</taxon>
        <taxon>Saccharomycotina</taxon>
        <taxon>Saccharomycetes</taxon>
        <taxon>Saccharomycetales</taxon>
        <taxon>Saccharomycetaceae</taxon>
        <taxon>Eremothecium</taxon>
    </lineage>
</organism>
<evidence type="ECO:0000256" key="6">
    <source>
        <dbReference type="SAM" id="Phobius"/>
    </source>
</evidence>
<dbReference type="GO" id="GO:0000422">
    <property type="term" value="P:autophagy of mitochondrion"/>
    <property type="evidence" value="ECO:0000318"/>
    <property type="project" value="GO_Central"/>
</dbReference>
<dbReference type="FunCoup" id="Q758T4">
    <property type="interactions" value="42"/>
</dbReference>
<evidence type="ECO:0000256" key="3">
    <source>
        <dbReference type="ARBA" id="ARBA00022692"/>
    </source>
</evidence>
<comment type="similarity">
    <text evidence="2">Belongs to the FUN14 family.</text>
</comment>
<accession>Q758T4</accession>
<feature type="transmembrane region" description="Helical" evidence="6">
    <location>
        <begin position="114"/>
        <end position="131"/>
    </location>
</feature>
<dbReference type="OMA" id="RNDAYMG"/>
<name>Q758T4_EREGS</name>
<keyword evidence="5 6" id="KW-0472">Membrane</keyword>
<proteinExistence type="inferred from homology"/>
<dbReference type="Proteomes" id="UP000000591">
    <property type="component" value="Chromosome V"/>
</dbReference>
<sequence>MNTNLFIRNPCGTRLFFGNLCRLVAPSYRSQMMGSAIRARAVSLTKNAGITSPRMMLFTSITATGLLMPLFKSPIIRNDAYMGVHDVKYPQVGYGAGVTSKEVRRGRLNGKLDYRQLCLGSIAGVALGIVVGKISHALVFITGLGLLALQWLQSRGIVDKGTTRGLSRYLISTGREKIDLNTLFWEKPSFKISFLLTFVLAALNV</sequence>
<dbReference type="InterPro" id="IPR007014">
    <property type="entry name" value="FUN14"/>
</dbReference>
<evidence type="ECO:0000256" key="4">
    <source>
        <dbReference type="ARBA" id="ARBA00022989"/>
    </source>
</evidence>
<dbReference type="eggNOG" id="ENOG502S4F4">
    <property type="taxonomic scope" value="Eukaryota"/>
</dbReference>
<dbReference type="STRING" id="284811.Q758T4"/>
<dbReference type="KEGG" id="ago:AGOS_AEL332W"/>
<keyword evidence="8" id="KW-1185">Reference proteome</keyword>
<reference evidence="8" key="2">
    <citation type="journal article" date="2013" name="G3 (Bethesda)">
        <title>Genomes of Ashbya fungi isolated from insects reveal four mating-type loci, numerous translocations, lack of transposons, and distinct gene duplications.</title>
        <authorList>
            <person name="Dietrich F.S."/>
            <person name="Voegeli S."/>
            <person name="Kuo S."/>
            <person name="Philippsen P."/>
        </authorList>
    </citation>
    <scope>GENOME REANNOTATION</scope>
    <source>
        <strain evidence="8">ATCC 10895 / CBS 109.51 / FGSC 9923 / NRRL Y-1056</strain>
    </source>
</reference>
<dbReference type="OrthoDB" id="3990500at2759"/>
<dbReference type="Pfam" id="PF04930">
    <property type="entry name" value="FUN14"/>
    <property type="match status" value="1"/>
</dbReference>
<evidence type="ECO:0000256" key="2">
    <source>
        <dbReference type="ARBA" id="ARBA00009160"/>
    </source>
</evidence>
<dbReference type="RefSeq" id="NP_984528.1">
    <property type="nucleotide sequence ID" value="NM_209881.1"/>
</dbReference>
<evidence type="ECO:0000256" key="5">
    <source>
        <dbReference type="ARBA" id="ARBA00023136"/>
    </source>
</evidence>
<protein>
    <submittedName>
        <fullName evidence="7">AEL332Wp</fullName>
    </submittedName>
</protein>
<dbReference type="GO" id="GO:0005741">
    <property type="term" value="C:mitochondrial outer membrane"/>
    <property type="evidence" value="ECO:0000318"/>
    <property type="project" value="GO_Central"/>
</dbReference>
<evidence type="ECO:0000256" key="1">
    <source>
        <dbReference type="ARBA" id="ARBA00004370"/>
    </source>
</evidence>
<reference evidence="7 8" key="1">
    <citation type="journal article" date="2004" name="Science">
        <title>The Ashbya gossypii genome as a tool for mapping the ancient Saccharomyces cerevisiae genome.</title>
        <authorList>
            <person name="Dietrich F.S."/>
            <person name="Voegeli S."/>
            <person name="Brachat S."/>
            <person name="Lerch A."/>
            <person name="Gates K."/>
            <person name="Steiner S."/>
            <person name="Mohr C."/>
            <person name="Pohlmann R."/>
            <person name="Luedi P."/>
            <person name="Choi S."/>
            <person name="Wing R.A."/>
            <person name="Flavier A."/>
            <person name="Gaffney T.D."/>
            <person name="Philippsen P."/>
        </authorList>
    </citation>
    <scope>NUCLEOTIDE SEQUENCE [LARGE SCALE GENOMIC DNA]</scope>
    <source>
        <strain evidence="8">ATCC 10895 / CBS 109.51 / FGSC 9923 / NRRL Y-1056</strain>
    </source>
</reference>
<dbReference type="HOGENOM" id="CLU_103433_1_0_1"/>
<evidence type="ECO:0000313" key="8">
    <source>
        <dbReference type="Proteomes" id="UP000000591"/>
    </source>
</evidence>
<evidence type="ECO:0000313" key="7">
    <source>
        <dbReference type="EMBL" id="AAS52352.1"/>
    </source>
</evidence>
<keyword evidence="3 6" id="KW-0812">Transmembrane</keyword>
<gene>
    <name evidence="7" type="ORF">AGOS_AEL332W</name>
</gene>
<comment type="subcellular location">
    <subcellularLocation>
        <location evidence="1">Membrane</location>
    </subcellularLocation>
</comment>
<dbReference type="EMBL" id="AE016818">
    <property type="protein sequence ID" value="AAS52352.1"/>
    <property type="molecule type" value="Genomic_DNA"/>
</dbReference>